<keyword evidence="2" id="KW-0560">Oxidoreductase</keyword>
<organism evidence="4 5">
    <name type="scientific">Micromonospora zingiberis</name>
    <dbReference type="NCBI Taxonomy" id="2053011"/>
    <lineage>
        <taxon>Bacteria</taxon>
        <taxon>Bacillati</taxon>
        <taxon>Actinomycetota</taxon>
        <taxon>Actinomycetes</taxon>
        <taxon>Micromonosporales</taxon>
        <taxon>Micromonosporaceae</taxon>
        <taxon>Micromonospora</taxon>
    </lineage>
</organism>
<dbReference type="InterPro" id="IPR003767">
    <property type="entry name" value="Malate/L-lactate_DH-like"/>
</dbReference>
<feature type="region of interest" description="Disordered" evidence="3">
    <location>
        <begin position="60"/>
        <end position="181"/>
    </location>
</feature>
<dbReference type="InterPro" id="IPR036111">
    <property type="entry name" value="Mal/L-sulfo/L-lacto_DH-like_sf"/>
</dbReference>
<dbReference type="Gene3D" id="3.30.1370.60">
    <property type="entry name" value="Hypothetical oxidoreductase yiak, domain 2"/>
    <property type="match status" value="1"/>
</dbReference>
<dbReference type="InterPro" id="IPR043143">
    <property type="entry name" value="Mal/L-sulf/L-lact_DH-like_NADP"/>
</dbReference>
<dbReference type="OrthoDB" id="924592at2"/>
<feature type="compositionally biased region" description="Gly residues" evidence="3">
    <location>
        <begin position="1"/>
        <end position="15"/>
    </location>
</feature>
<feature type="region of interest" description="Disordered" evidence="3">
    <location>
        <begin position="1"/>
        <end position="44"/>
    </location>
</feature>
<comment type="caution">
    <text evidence="4">The sequence shown here is derived from an EMBL/GenBank/DDBJ whole genome shotgun (WGS) entry which is preliminary data.</text>
</comment>
<evidence type="ECO:0000313" key="5">
    <source>
        <dbReference type="Proteomes" id="UP000292274"/>
    </source>
</evidence>
<dbReference type="SUPFAM" id="SSF89733">
    <property type="entry name" value="L-sulfolactate dehydrogenase-like"/>
    <property type="match status" value="1"/>
</dbReference>
<reference evidence="4 5" key="1">
    <citation type="submission" date="2019-02" db="EMBL/GenBank/DDBJ databases">
        <title>Jishengella sp. nov., isolated from a root of Zingiber montanum.</title>
        <authorList>
            <person name="Kuncharoen N."/>
            <person name="Kudo T."/>
            <person name="Masahiro Y."/>
            <person name="Ohkuma M."/>
            <person name="Tanasupawat S."/>
        </authorList>
    </citation>
    <scope>NUCLEOTIDE SEQUENCE [LARGE SCALE GENOMIC DNA]</scope>
    <source>
        <strain evidence="4 5">PLAI 1-1</strain>
    </source>
</reference>
<dbReference type="GO" id="GO:0016491">
    <property type="term" value="F:oxidoreductase activity"/>
    <property type="evidence" value="ECO:0007669"/>
    <property type="project" value="UniProtKB-KW"/>
</dbReference>
<dbReference type="Proteomes" id="UP000292274">
    <property type="component" value="Unassembled WGS sequence"/>
</dbReference>
<protein>
    <recommendedName>
        <fullName evidence="6">Ldh family oxidoreductase</fullName>
    </recommendedName>
</protein>
<evidence type="ECO:0000256" key="1">
    <source>
        <dbReference type="ARBA" id="ARBA00006056"/>
    </source>
</evidence>
<sequence>MGGLPPRSPGGGDRGTGQRPHPAAPSTAPRCAGRRPSSASERSSCGQLVADALCPFRFTHRVPPQHRDPHREHGHLTWRSRRCPVGGGGGGDAQRLPRPLQLSRHHRSTRRTRPSGHPPGDWRPCRPGPYTGSRRDNHLQPRPGQRPRCRPHDLRNSSPYRSATRSRKERPLTGTGETPPLAAVRVPADRLVEYVTACYLQRGLPVAAARTVAQMQVDTDRRGVLSHGTRKVASYLAKLADGSLNPRPRIRAVEGAGVCLRLDADRAVGPWAAAVAVRRAVRLAAVGGAAVVAAVRCGHIGAAGSSALLGAQAGMVTIVLGQTGSASVAPHGTNLAVLGTIPLAIATPNSDRPPVLVDCATASTSWGTLARTYRDADRPLPEGWAYDGNGDPTQDPHQAAVLRTLGEKGSALAAVAAVLVGPLTGASALPSTEGRGLLTITVSPAVLGVAGQFGDKVEQLAEAIRTARPAPGSYGARMPGDRAWAAVAETERDGIGLDPAHLESLLDAGRGQGVDLRLLTDHLIGTT</sequence>
<dbReference type="Pfam" id="PF02615">
    <property type="entry name" value="Ldh_2"/>
    <property type="match status" value="1"/>
</dbReference>
<evidence type="ECO:0000313" key="4">
    <source>
        <dbReference type="EMBL" id="TCB91613.1"/>
    </source>
</evidence>
<dbReference type="PANTHER" id="PTHR11091:SF0">
    <property type="entry name" value="MALATE DEHYDROGENASE"/>
    <property type="match status" value="1"/>
</dbReference>
<dbReference type="AlphaFoldDB" id="A0A4R0G720"/>
<dbReference type="PANTHER" id="PTHR11091">
    <property type="entry name" value="OXIDOREDUCTASE-RELATED"/>
    <property type="match status" value="1"/>
</dbReference>
<evidence type="ECO:0000256" key="3">
    <source>
        <dbReference type="SAM" id="MobiDB-lite"/>
    </source>
</evidence>
<gene>
    <name evidence="4" type="ORF">E0H26_25335</name>
</gene>
<comment type="similarity">
    <text evidence="1">Belongs to the LDH2/MDH2 oxidoreductase family.</text>
</comment>
<dbReference type="EMBL" id="SJJR01000024">
    <property type="protein sequence ID" value="TCB91613.1"/>
    <property type="molecule type" value="Genomic_DNA"/>
</dbReference>
<dbReference type="InterPro" id="IPR043144">
    <property type="entry name" value="Mal/L-sulf/L-lact_DH-like_ah"/>
</dbReference>
<keyword evidence="5" id="KW-1185">Reference proteome</keyword>
<evidence type="ECO:0008006" key="6">
    <source>
        <dbReference type="Google" id="ProtNLM"/>
    </source>
</evidence>
<dbReference type="Gene3D" id="1.10.1530.10">
    <property type="match status" value="1"/>
</dbReference>
<evidence type="ECO:0000256" key="2">
    <source>
        <dbReference type="ARBA" id="ARBA00023002"/>
    </source>
</evidence>
<proteinExistence type="inferred from homology"/>
<feature type="compositionally biased region" description="Basic residues" evidence="3">
    <location>
        <begin position="103"/>
        <end position="114"/>
    </location>
</feature>
<name>A0A4R0G720_9ACTN</name>
<feature type="compositionally biased region" description="Basic and acidic residues" evidence="3">
    <location>
        <begin position="65"/>
        <end position="75"/>
    </location>
</feature>
<accession>A0A4R0G720</accession>